<reference evidence="1" key="2">
    <citation type="journal article" date="2015" name="Data Brief">
        <title>Shoot transcriptome of the giant reed, Arundo donax.</title>
        <authorList>
            <person name="Barrero R.A."/>
            <person name="Guerrero F.D."/>
            <person name="Moolhuijzen P."/>
            <person name="Goolsby J.A."/>
            <person name="Tidwell J."/>
            <person name="Bellgard S.E."/>
            <person name="Bellgard M.I."/>
        </authorList>
    </citation>
    <scope>NUCLEOTIDE SEQUENCE</scope>
    <source>
        <tissue evidence="1">Shoot tissue taken approximately 20 cm above the soil surface</tissue>
    </source>
</reference>
<protein>
    <submittedName>
        <fullName evidence="1">Uncharacterized protein</fullName>
    </submittedName>
</protein>
<dbReference type="AlphaFoldDB" id="A0A0A9F961"/>
<dbReference type="EMBL" id="GBRH01190147">
    <property type="protein sequence ID" value="JAE07749.1"/>
    <property type="molecule type" value="Transcribed_RNA"/>
</dbReference>
<sequence>MPNSYAPAPAPPGSPSCLGKMRKITPLILLENQENKCQLFPPKIREDDGKE</sequence>
<reference evidence="1" key="1">
    <citation type="submission" date="2014-09" db="EMBL/GenBank/DDBJ databases">
        <authorList>
            <person name="Magalhaes I.L.F."/>
            <person name="Oliveira U."/>
            <person name="Santos F.R."/>
            <person name="Vidigal T.H.D.A."/>
            <person name="Brescovit A.D."/>
            <person name="Santos A.J."/>
        </authorList>
    </citation>
    <scope>NUCLEOTIDE SEQUENCE</scope>
    <source>
        <tissue evidence="1">Shoot tissue taken approximately 20 cm above the soil surface</tissue>
    </source>
</reference>
<proteinExistence type="predicted"/>
<evidence type="ECO:0000313" key="1">
    <source>
        <dbReference type="EMBL" id="JAE07749.1"/>
    </source>
</evidence>
<name>A0A0A9F961_ARUDO</name>
<organism evidence="1">
    <name type="scientific">Arundo donax</name>
    <name type="common">Giant reed</name>
    <name type="synonym">Donax arundinaceus</name>
    <dbReference type="NCBI Taxonomy" id="35708"/>
    <lineage>
        <taxon>Eukaryota</taxon>
        <taxon>Viridiplantae</taxon>
        <taxon>Streptophyta</taxon>
        <taxon>Embryophyta</taxon>
        <taxon>Tracheophyta</taxon>
        <taxon>Spermatophyta</taxon>
        <taxon>Magnoliopsida</taxon>
        <taxon>Liliopsida</taxon>
        <taxon>Poales</taxon>
        <taxon>Poaceae</taxon>
        <taxon>PACMAD clade</taxon>
        <taxon>Arundinoideae</taxon>
        <taxon>Arundineae</taxon>
        <taxon>Arundo</taxon>
    </lineage>
</organism>
<accession>A0A0A9F961</accession>